<gene>
    <name evidence="1" type="ORF">IX84_26210</name>
</gene>
<name>A0A098S166_9BACT</name>
<dbReference type="Proteomes" id="UP000029736">
    <property type="component" value="Unassembled WGS sequence"/>
</dbReference>
<comment type="caution">
    <text evidence="1">The sequence shown here is derived from an EMBL/GenBank/DDBJ whole genome shotgun (WGS) entry which is preliminary data.</text>
</comment>
<evidence type="ECO:0000313" key="1">
    <source>
        <dbReference type="EMBL" id="KGE85593.1"/>
    </source>
</evidence>
<protein>
    <submittedName>
        <fullName evidence="1">Uncharacterized protein</fullName>
    </submittedName>
</protein>
<dbReference type="EMBL" id="JPOS01000084">
    <property type="protein sequence ID" value="KGE85593.1"/>
    <property type="molecule type" value="Genomic_DNA"/>
</dbReference>
<evidence type="ECO:0000313" key="2">
    <source>
        <dbReference type="Proteomes" id="UP000029736"/>
    </source>
</evidence>
<sequence>MMLAENQRMSQAEVDKMDAALPDILNMDVDLLLYYYYGFYDEAPEYKMDVIRKHIPKFKNQNIQ</sequence>
<dbReference type="AlphaFoldDB" id="A0A098S166"/>
<reference evidence="1 2" key="1">
    <citation type="journal article" date="2014" name="Int. J. Syst. Evol. Microbiol.">
        <title>Phaeodactylibacter xiamenensis gen. nov., sp. nov., a member of the family Saprospiraceae isolated from the marine alga Phaeodactylum tricornutum.</title>
        <authorList>
            <person name="Chen Z.Jr."/>
            <person name="Lei X."/>
            <person name="Lai Q."/>
            <person name="Li Y."/>
            <person name="Zhang B."/>
            <person name="Zhang J."/>
            <person name="Zhang H."/>
            <person name="Yang L."/>
            <person name="Zheng W."/>
            <person name="Tian Y."/>
            <person name="Yu Z."/>
            <person name="Xu H.Jr."/>
            <person name="Zheng T."/>
        </authorList>
    </citation>
    <scope>NUCLEOTIDE SEQUENCE [LARGE SCALE GENOMIC DNA]</scope>
    <source>
        <strain evidence="1 2">KD52</strain>
    </source>
</reference>
<organism evidence="1 2">
    <name type="scientific">Phaeodactylibacter xiamenensis</name>
    <dbReference type="NCBI Taxonomy" id="1524460"/>
    <lineage>
        <taxon>Bacteria</taxon>
        <taxon>Pseudomonadati</taxon>
        <taxon>Bacteroidota</taxon>
        <taxon>Saprospiria</taxon>
        <taxon>Saprospirales</taxon>
        <taxon>Haliscomenobacteraceae</taxon>
        <taxon>Phaeodactylibacter</taxon>
    </lineage>
</organism>
<accession>A0A098S166</accession>
<keyword evidence="2" id="KW-1185">Reference proteome</keyword>
<proteinExistence type="predicted"/>